<dbReference type="InterPro" id="IPR003611">
    <property type="entry name" value="NUMOD3"/>
</dbReference>
<dbReference type="Proteomes" id="UP000003289">
    <property type="component" value="Segment"/>
</dbReference>
<keyword evidence="6" id="KW-1185">Reference proteome</keyword>
<protein>
    <submittedName>
        <fullName evidence="5">Putative Seg-like homing endonuclease, GIY-YIG family</fullName>
    </submittedName>
</protein>
<sequence length="268" mass="30375">MWYIYKITNELNGKIYVGVHKSEDMKNDPYMGSGVGVKRAIAKYGVENFTRTTLYEFATAEEAYNMEAAIVTEEFISRPGVYNAMVGGKGGWAHIKNPGQHMKDPVMAAYIGSCVRRAYEQDPNKKLISIANFKKASEMNRGKKHSVETRQKRSDSLNDFYANNTSVLTGIPKSAEHRKKMKAAWTEERRASQAERRKALVASGNDAFAKNRLGKTNSEETKAKMSEAKKKYWAEKPKVIVKCPHCGKEGIKHAMLRWHFDNCKHKEA</sequence>
<organism evidence="5 6">
    <name type="scientific">Aeromonas phage Aes508</name>
    <dbReference type="NCBI Taxonomy" id="1198013"/>
    <lineage>
        <taxon>Viruses</taxon>
        <taxon>Duplodnaviria</taxon>
        <taxon>Heunggongvirae</taxon>
        <taxon>Uroviricota</taxon>
        <taxon>Caudoviricetes</taxon>
        <taxon>Pantevenvirales</taxon>
        <taxon>Straboviridae</taxon>
        <taxon>Tulanevirus</taxon>
        <taxon>Tulanevirus aes508</taxon>
    </lineage>
</organism>
<proteinExistence type="predicted"/>
<dbReference type="RefSeq" id="YP_007010726.1">
    <property type="nucleotide sequence ID" value="NC_019543.1"/>
</dbReference>
<dbReference type="Pfam" id="PF07460">
    <property type="entry name" value="NUMOD3"/>
    <property type="match status" value="2"/>
</dbReference>
<dbReference type="GO" id="GO:0004519">
    <property type="term" value="F:endonuclease activity"/>
    <property type="evidence" value="ECO:0007669"/>
    <property type="project" value="UniProtKB-KW"/>
</dbReference>
<keyword evidence="3" id="KW-0460">Magnesium</keyword>
<dbReference type="SMART" id="SM00496">
    <property type="entry name" value="IENR2"/>
    <property type="match status" value="3"/>
</dbReference>
<evidence type="ECO:0000256" key="1">
    <source>
        <dbReference type="ARBA" id="ARBA00001946"/>
    </source>
</evidence>
<comment type="cofactor">
    <cofactor evidence="1">
        <name>Mg(2+)</name>
        <dbReference type="ChEBI" id="CHEBI:18420"/>
    </cofactor>
</comment>
<accession>J7KLC1</accession>
<dbReference type="SUPFAM" id="SSF64496">
    <property type="entry name" value="DNA-binding domain of intron-encoded endonucleases"/>
    <property type="match status" value="1"/>
</dbReference>
<dbReference type="GO" id="GO:0003677">
    <property type="term" value="F:DNA binding"/>
    <property type="evidence" value="ECO:0007669"/>
    <property type="project" value="InterPro"/>
</dbReference>
<dbReference type="PROSITE" id="PS50164">
    <property type="entry name" value="GIY_YIG"/>
    <property type="match status" value="1"/>
</dbReference>
<keyword evidence="5" id="KW-0540">Nuclease</keyword>
<dbReference type="CDD" id="cd10444">
    <property type="entry name" value="GIY-YIG_SegABCDEFG"/>
    <property type="match status" value="1"/>
</dbReference>
<dbReference type="InterPro" id="IPR035901">
    <property type="entry name" value="GIY-YIG_endonuc_sf"/>
</dbReference>
<feature type="domain" description="GIY-YIG" evidence="4">
    <location>
        <begin position="1"/>
        <end position="84"/>
    </location>
</feature>
<dbReference type="GeneID" id="14016904"/>
<evidence type="ECO:0000313" key="5">
    <source>
        <dbReference type="EMBL" id="AFQ97119.1"/>
    </source>
</evidence>
<reference evidence="5 6" key="1">
    <citation type="submission" date="2011-07" db="EMBL/GenBank/DDBJ databases">
        <title>Aeromonas salmonicida phage Aes508 complete genome.</title>
        <authorList>
            <person name="Petrov V.M."/>
            <person name="Ratnayaka S."/>
            <person name="Karam J.D."/>
        </authorList>
    </citation>
    <scope>NUCLEOTIDE SEQUENCE [LARGE SCALE GENOMIC DNA]</scope>
</reference>
<dbReference type="Gene3D" id="3.40.1440.10">
    <property type="entry name" value="GIY-YIG endonuclease"/>
    <property type="match status" value="1"/>
</dbReference>
<evidence type="ECO:0000256" key="2">
    <source>
        <dbReference type="ARBA" id="ARBA00010045"/>
    </source>
</evidence>
<keyword evidence="5" id="KW-0378">Hydrolase</keyword>
<comment type="similarity">
    <text evidence="2">To endonucleases of group I introns of fungi and phage.</text>
</comment>
<evidence type="ECO:0000313" key="6">
    <source>
        <dbReference type="Proteomes" id="UP000003289"/>
    </source>
</evidence>
<dbReference type="EMBL" id="JN377894">
    <property type="protein sequence ID" value="AFQ97119.1"/>
    <property type="molecule type" value="Genomic_DNA"/>
</dbReference>
<evidence type="ECO:0000259" key="4">
    <source>
        <dbReference type="PROSITE" id="PS50164"/>
    </source>
</evidence>
<dbReference type="KEGG" id="vg:14016904"/>
<gene>
    <name evidence="5" type="ORF">Aes508_037</name>
</gene>
<keyword evidence="5" id="KW-0255">Endonuclease</keyword>
<dbReference type="SMART" id="SM00465">
    <property type="entry name" value="GIYc"/>
    <property type="match status" value="1"/>
</dbReference>
<dbReference type="InterPro" id="IPR000305">
    <property type="entry name" value="GIY-YIG_endonuc"/>
</dbReference>
<evidence type="ECO:0000256" key="3">
    <source>
        <dbReference type="ARBA" id="ARBA00022842"/>
    </source>
</evidence>
<dbReference type="SUPFAM" id="SSF82771">
    <property type="entry name" value="GIY-YIG endonuclease"/>
    <property type="match status" value="1"/>
</dbReference>
<name>J7KLC1_9CAUD</name>